<evidence type="ECO:0000313" key="3">
    <source>
        <dbReference type="EMBL" id="CAE0615466.1"/>
    </source>
</evidence>
<evidence type="ECO:0000256" key="1">
    <source>
        <dbReference type="ARBA" id="ARBA00022729"/>
    </source>
</evidence>
<feature type="region of interest" description="Disordered" evidence="2">
    <location>
        <begin position="189"/>
        <end position="219"/>
    </location>
</feature>
<organism evidence="3">
    <name type="scientific">Oxyrrhis marina</name>
    <name type="common">Dinoflagellate</name>
    <dbReference type="NCBI Taxonomy" id="2969"/>
    <lineage>
        <taxon>Eukaryota</taxon>
        <taxon>Sar</taxon>
        <taxon>Alveolata</taxon>
        <taxon>Dinophyceae</taxon>
        <taxon>Oxyrrhinales</taxon>
        <taxon>Oxyrrhinaceae</taxon>
        <taxon>Oxyrrhis</taxon>
    </lineage>
</organism>
<dbReference type="EMBL" id="HBIT01003076">
    <property type="protein sequence ID" value="CAE0615466.1"/>
    <property type="molecule type" value="Transcribed_RNA"/>
</dbReference>
<keyword evidence="1" id="KW-0732">Signal</keyword>
<gene>
    <name evidence="3" type="ORF">OMAR00292_LOCUS1341</name>
</gene>
<dbReference type="AlphaFoldDB" id="A0A7S3UHV4"/>
<dbReference type="SUPFAM" id="SSF52833">
    <property type="entry name" value="Thioredoxin-like"/>
    <property type="match status" value="1"/>
</dbReference>
<dbReference type="InterPro" id="IPR051099">
    <property type="entry name" value="AGR/TXD"/>
</dbReference>
<protein>
    <recommendedName>
        <fullName evidence="4">Thioredoxin-like fold domain-containing protein</fullName>
    </recommendedName>
</protein>
<accession>A0A7S3UHV4</accession>
<sequence>MAKDAGIEVDDIVGGADAALGAGGLTAEERERNDEVLLEMHPKSYGWNDKIKWVKLNQAGKIAKAKLKPVMVVISQDGCSACKTVRDFWSSSLEIELLSKKFVMVLTRNDEEPSEKMWGKKFQPDGRYFPRMFFLTHRAKVLPITTGKEKYQHYFSNAIAIADAMQRAEDAYLEHSDYLEACKELGVDPEIGIEDEEEDAEAVSTASSQTDSQHSKEEL</sequence>
<dbReference type="Gene3D" id="3.40.30.10">
    <property type="entry name" value="Glutaredoxin"/>
    <property type="match status" value="1"/>
</dbReference>
<proteinExistence type="predicted"/>
<feature type="compositionally biased region" description="Acidic residues" evidence="2">
    <location>
        <begin position="191"/>
        <end position="201"/>
    </location>
</feature>
<evidence type="ECO:0008006" key="4">
    <source>
        <dbReference type="Google" id="ProtNLM"/>
    </source>
</evidence>
<dbReference type="InterPro" id="IPR036249">
    <property type="entry name" value="Thioredoxin-like_sf"/>
</dbReference>
<reference evidence="3" key="1">
    <citation type="submission" date="2021-01" db="EMBL/GenBank/DDBJ databases">
        <authorList>
            <person name="Corre E."/>
            <person name="Pelletier E."/>
            <person name="Niang G."/>
            <person name="Scheremetjew M."/>
            <person name="Finn R."/>
            <person name="Kale V."/>
            <person name="Holt S."/>
            <person name="Cochrane G."/>
            <person name="Meng A."/>
            <person name="Brown T."/>
            <person name="Cohen L."/>
        </authorList>
    </citation>
    <scope>NUCLEOTIDE SEQUENCE</scope>
    <source>
        <strain evidence="3">CCMP1795</strain>
    </source>
</reference>
<name>A0A7S3UHV4_OXYMA</name>
<dbReference type="PANTHER" id="PTHR15337">
    <property type="entry name" value="ANTERIOR GRADIENT PROTEIN-RELATED"/>
    <property type="match status" value="1"/>
</dbReference>
<dbReference type="PANTHER" id="PTHR15337:SF11">
    <property type="entry name" value="THIOREDOXIN DOMAIN-CONTAINING PROTEIN"/>
    <property type="match status" value="1"/>
</dbReference>
<evidence type="ECO:0000256" key="2">
    <source>
        <dbReference type="SAM" id="MobiDB-lite"/>
    </source>
</evidence>
<dbReference type="Pfam" id="PF13899">
    <property type="entry name" value="Thioredoxin_7"/>
    <property type="match status" value="1"/>
</dbReference>